<accession>A0A7R8X7T3</accession>
<dbReference type="AlphaFoldDB" id="A0A7R8X7T3"/>
<evidence type="ECO:0000313" key="3">
    <source>
        <dbReference type="Proteomes" id="UP000677054"/>
    </source>
</evidence>
<evidence type="ECO:0000256" key="1">
    <source>
        <dbReference type="SAM" id="MobiDB-lite"/>
    </source>
</evidence>
<name>A0A7R8X7T3_9CRUS</name>
<feature type="compositionally biased region" description="Basic and acidic residues" evidence="1">
    <location>
        <begin position="115"/>
        <end position="138"/>
    </location>
</feature>
<keyword evidence="3" id="KW-1185">Reference proteome</keyword>
<feature type="region of interest" description="Disordered" evidence="1">
    <location>
        <begin position="115"/>
        <end position="141"/>
    </location>
</feature>
<reference evidence="2" key="1">
    <citation type="submission" date="2020-11" db="EMBL/GenBank/DDBJ databases">
        <authorList>
            <person name="Tran Van P."/>
        </authorList>
    </citation>
    <scope>NUCLEOTIDE SEQUENCE</scope>
</reference>
<feature type="region of interest" description="Disordered" evidence="1">
    <location>
        <begin position="157"/>
        <end position="187"/>
    </location>
</feature>
<organism evidence="2">
    <name type="scientific">Darwinula stevensoni</name>
    <dbReference type="NCBI Taxonomy" id="69355"/>
    <lineage>
        <taxon>Eukaryota</taxon>
        <taxon>Metazoa</taxon>
        <taxon>Ecdysozoa</taxon>
        <taxon>Arthropoda</taxon>
        <taxon>Crustacea</taxon>
        <taxon>Oligostraca</taxon>
        <taxon>Ostracoda</taxon>
        <taxon>Podocopa</taxon>
        <taxon>Podocopida</taxon>
        <taxon>Darwinulocopina</taxon>
        <taxon>Darwinuloidea</taxon>
        <taxon>Darwinulidae</taxon>
        <taxon>Darwinula</taxon>
    </lineage>
</organism>
<gene>
    <name evidence="2" type="ORF">DSTB1V02_LOCUS5503</name>
</gene>
<dbReference type="EMBL" id="LR900426">
    <property type="protein sequence ID" value="CAD7245633.1"/>
    <property type="molecule type" value="Genomic_DNA"/>
</dbReference>
<dbReference type="EMBL" id="CAJPEV010000909">
    <property type="protein sequence ID" value="CAG0889445.1"/>
    <property type="molecule type" value="Genomic_DNA"/>
</dbReference>
<feature type="compositionally biased region" description="Polar residues" evidence="1">
    <location>
        <begin position="176"/>
        <end position="187"/>
    </location>
</feature>
<evidence type="ECO:0000313" key="2">
    <source>
        <dbReference type="EMBL" id="CAD7245633.1"/>
    </source>
</evidence>
<dbReference type="Proteomes" id="UP000677054">
    <property type="component" value="Unassembled WGS sequence"/>
</dbReference>
<sequence length="406" mass="46503">MLVITPLVTFDTTLRPGAITKFFCYFSLRADFGHPDPVQGCVALSRLGIPEDLRDEEIHPQEKQEEIHFQKEQKEIHPQKEQEEIHFQKEQKEIHPQKKKKEIHSQKEQEEIHFQKEQKEIHPQKKQEEIHSQKEHGSTRTGGVLHFESKGLQRISNAPHWTASPGADPAEEDGTTRTVNPTSQGNSKSTILHHAYHITRALFMEVMKVPIHYLGLEIFSSSVCIGVLHESCFVTEQLLIWKLSEIISMRLGEFILSMFLQPPILKQSMLMVDPEKALAFETEAHVDVFSRAVFSMKQVSPSPIPIESDTIELYWMYWAAYVGLVWIRRLQTKPRRSKRSSHNGNPFSELRRELDLTRGASTFAEGFPLVGEVFGLVQKCGFQDVSVVGGVKINVYWVVNDLGSMQ</sequence>
<proteinExistence type="predicted"/>
<protein>
    <submittedName>
        <fullName evidence="2">Uncharacterized protein</fullName>
    </submittedName>
</protein>